<comment type="cofactor">
    <cofactor evidence="10 11">
        <name>[3Fe-4S] cluster</name>
        <dbReference type="ChEBI" id="CHEBI:21137"/>
    </cofactor>
    <text evidence="10 11">Binds 1 [3Fe-4S] cluster.</text>
</comment>
<evidence type="ECO:0000256" key="7">
    <source>
        <dbReference type="ARBA" id="ARBA00023004"/>
    </source>
</evidence>
<dbReference type="InterPro" id="IPR017896">
    <property type="entry name" value="4Fe4S_Fe-S-bd"/>
</dbReference>
<evidence type="ECO:0000259" key="13">
    <source>
        <dbReference type="PROSITE" id="PS51379"/>
    </source>
</evidence>
<dbReference type="PANTHER" id="PTHR43687">
    <property type="entry name" value="ADENYLYLSULFATE REDUCTASE, BETA SUBUNIT"/>
    <property type="match status" value="1"/>
</dbReference>
<dbReference type="PANTHER" id="PTHR43687:SF6">
    <property type="entry name" value="L-ASPARTATE SEMIALDEHYDE SULFURTRANSFERASE IRON-SULFUR SUBUNIT"/>
    <property type="match status" value="1"/>
</dbReference>
<dbReference type="GO" id="GO:0051538">
    <property type="term" value="F:3 iron, 4 sulfur cluster binding"/>
    <property type="evidence" value="ECO:0007669"/>
    <property type="project" value="UniProtKB-KW"/>
</dbReference>
<evidence type="ECO:0000256" key="2">
    <source>
        <dbReference type="ARBA" id="ARBA00022485"/>
    </source>
</evidence>
<feature type="binding site" evidence="11">
    <location>
        <position position="52"/>
    </location>
    <ligand>
        <name>[3Fe-4S] cluster</name>
        <dbReference type="ChEBI" id="CHEBI:21137"/>
    </ligand>
</feature>
<keyword evidence="9 10" id="KW-0003">3Fe-4S</keyword>
<feature type="binding site" evidence="11">
    <location>
        <position position="35"/>
    </location>
    <ligand>
        <name>Zn(2+)</name>
        <dbReference type="ChEBI" id="CHEBI:29105"/>
    </ligand>
</feature>
<dbReference type="PIRSF" id="PIRSF000068">
    <property type="entry name" value="Zn_Fdx_Sulfol"/>
    <property type="match status" value="1"/>
</dbReference>
<feature type="binding site" evidence="11">
    <location>
        <position position="17"/>
    </location>
    <ligand>
        <name>Zn(2+)</name>
        <dbReference type="ChEBI" id="CHEBI:29105"/>
    </ligand>
</feature>
<gene>
    <name evidence="14" type="ORF">B9J98_03915</name>
</gene>
<dbReference type="PROSITE" id="PS51379">
    <property type="entry name" value="4FE4S_FER_2"/>
    <property type="match status" value="2"/>
</dbReference>
<feature type="binding site" evidence="11">
    <location>
        <position position="90"/>
    </location>
    <ligand>
        <name>[4Fe-4S] cluster</name>
        <dbReference type="ChEBI" id="CHEBI:49883"/>
    </ligand>
</feature>
<keyword evidence="7 10" id="KW-0408">Iron</keyword>
<feature type="binding site" evidence="11">
    <location>
        <position position="46"/>
    </location>
    <ligand>
        <name>[3Fe-4S] cluster</name>
        <dbReference type="ChEBI" id="CHEBI:21137"/>
    </ligand>
</feature>
<feature type="binding site" evidence="11">
    <location>
        <position position="87"/>
    </location>
    <ligand>
        <name>[4Fe-4S] cluster</name>
        <dbReference type="ChEBI" id="CHEBI:49883"/>
    </ligand>
</feature>
<evidence type="ECO:0000313" key="14">
    <source>
        <dbReference type="EMBL" id="PUA32659.1"/>
    </source>
</evidence>
<feature type="region of interest" description="Disordered" evidence="12">
    <location>
        <begin position="1"/>
        <end position="22"/>
    </location>
</feature>
<comment type="function">
    <text evidence="10">Ferredoxins are iron-sulfur proteins that transfer electrons in a wide variety of metabolic reactions.</text>
</comment>
<feature type="binding site" evidence="11">
    <location>
        <position position="94"/>
    </location>
    <ligand>
        <name>[3Fe-4S] cluster</name>
        <dbReference type="ChEBI" id="CHEBI:21137"/>
    </ligand>
</feature>
<dbReference type="GO" id="GO:0051539">
    <property type="term" value="F:4 iron, 4 sulfur cluster binding"/>
    <property type="evidence" value="ECO:0007669"/>
    <property type="project" value="UniProtKB-KW"/>
</dbReference>
<dbReference type="PROSITE" id="PS00198">
    <property type="entry name" value="4FE4S_FER_1"/>
    <property type="match status" value="1"/>
</dbReference>
<dbReference type="InterPro" id="IPR017900">
    <property type="entry name" value="4Fe4S_Fe_S_CS"/>
</dbReference>
<reference evidence="14 15" key="1">
    <citation type="submission" date="2017-04" db="EMBL/GenBank/DDBJ databases">
        <title>Draft Aigarchaeota genome from a New Zealand hot spring.</title>
        <authorList>
            <person name="Reysenbach A.-L."/>
            <person name="Donaho J.A."/>
            <person name="Gerhart J."/>
            <person name="Kelley J.F."/>
            <person name="Kouba K."/>
            <person name="Podar M."/>
            <person name="Stott M."/>
        </authorList>
    </citation>
    <scope>NUCLEOTIDE SEQUENCE [LARGE SCALE GENOMIC DNA]</scope>
    <source>
        <strain evidence="14">NZ13_MG1</strain>
    </source>
</reference>
<comment type="cofactor">
    <cofactor evidence="10 11">
        <name>[4Fe-4S] cluster</name>
        <dbReference type="ChEBI" id="CHEBI:49883"/>
    </cofactor>
    <text evidence="10 11">Binds 1 [4Fe-4S] cluster.</text>
</comment>
<keyword evidence="5 10" id="KW-0862">Zinc</keyword>
<dbReference type="EMBL" id="NDWU01000008">
    <property type="protein sequence ID" value="PUA32659.1"/>
    <property type="molecule type" value="Genomic_DNA"/>
</dbReference>
<keyword evidence="6 10" id="KW-0249">Electron transport</keyword>
<accession>A0A2R7Y5J8</accession>
<dbReference type="Gene3D" id="3.30.70.20">
    <property type="match status" value="1"/>
</dbReference>
<keyword evidence="1 10" id="KW-0813">Transport</keyword>
<feature type="binding site" evidence="11">
    <location>
        <position position="84"/>
    </location>
    <ligand>
        <name>[4Fe-4S] cluster</name>
        <dbReference type="ChEBI" id="CHEBI:49883"/>
    </ligand>
</feature>
<dbReference type="Pfam" id="PF05187">
    <property type="entry name" value="Fer4_ETF_QO"/>
    <property type="match status" value="1"/>
</dbReference>
<dbReference type="SUPFAM" id="SSF54862">
    <property type="entry name" value="4Fe-4S ferredoxins"/>
    <property type="match status" value="1"/>
</dbReference>
<protein>
    <recommendedName>
        <fullName evidence="10">Zinc-containing ferredoxin</fullName>
    </recommendedName>
</protein>
<name>A0A2R7Y5J8_9ARCH</name>
<comment type="cofactor">
    <cofactor evidence="10 11">
        <name>Zn(2+)</name>
        <dbReference type="ChEBI" id="CHEBI:29105"/>
    </cofactor>
    <text evidence="10 11">Binds 1 zinc ion.</text>
</comment>
<evidence type="ECO:0000256" key="3">
    <source>
        <dbReference type="ARBA" id="ARBA00022723"/>
    </source>
</evidence>
<sequence>MGIDPDFAKKRQKVGTHAGHDVWGPVEPPTKLGIHGTRVAVDFDICIADGACIEVCPVSVYEWLETPGHPTSNKKADPVRENDCICCLACETACPVQAIKVSPP</sequence>
<keyword evidence="4" id="KW-0677">Repeat</keyword>
<dbReference type="AlphaFoldDB" id="A0A2R7Y5J8"/>
<evidence type="ECO:0000256" key="10">
    <source>
        <dbReference type="PIRNR" id="PIRNR000068"/>
    </source>
</evidence>
<feature type="binding site" evidence="11">
    <location>
        <position position="77"/>
    </location>
    <ligand>
        <name>Zn(2+)</name>
        <dbReference type="ChEBI" id="CHEBI:29105"/>
    </ligand>
</feature>
<feature type="binding site" evidence="11">
    <location>
        <position position="56"/>
    </location>
    <ligand>
        <name>[4Fe-4S] cluster</name>
        <dbReference type="ChEBI" id="CHEBI:49883"/>
    </ligand>
</feature>
<proteinExistence type="predicted"/>
<dbReference type="Proteomes" id="UP000244066">
    <property type="component" value="Unassembled WGS sequence"/>
</dbReference>
<dbReference type="InterPro" id="IPR050572">
    <property type="entry name" value="Fe-S_Ferredoxin"/>
</dbReference>
<keyword evidence="3 10" id="KW-0479">Metal-binding</keyword>
<keyword evidence="8 10" id="KW-0411">Iron-sulfur</keyword>
<comment type="caution">
    <text evidence="14">The sequence shown here is derived from an EMBL/GenBank/DDBJ whole genome shotgun (WGS) entry which is preliminary data.</text>
</comment>
<evidence type="ECO:0000256" key="9">
    <source>
        <dbReference type="ARBA" id="ARBA00023291"/>
    </source>
</evidence>
<dbReference type="GO" id="GO:0009055">
    <property type="term" value="F:electron transfer activity"/>
    <property type="evidence" value="ECO:0007669"/>
    <property type="project" value="InterPro"/>
</dbReference>
<keyword evidence="2 10" id="KW-0004">4Fe-4S</keyword>
<dbReference type="GO" id="GO:0008270">
    <property type="term" value="F:zinc ion binding"/>
    <property type="evidence" value="ECO:0007669"/>
    <property type="project" value="InterPro"/>
</dbReference>
<evidence type="ECO:0000256" key="4">
    <source>
        <dbReference type="ARBA" id="ARBA00022737"/>
    </source>
</evidence>
<dbReference type="GO" id="GO:0016491">
    <property type="term" value="F:oxidoreductase activity"/>
    <property type="evidence" value="ECO:0007669"/>
    <property type="project" value="UniProtKB-ARBA"/>
</dbReference>
<feature type="binding site" evidence="11">
    <location>
        <position position="20"/>
    </location>
    <ligand>
        <name>Zn(2+)</name>
        <dbReference type="ChEBI" id="CHEBI:29105"/>
    </ligand>
</feature>
<evidence type="ECO:0000256" key="6">
    <source>
        <dbReference type="ARBA" id="ARBA00022982"/>
    </source>
</evidence>
<evidence type="ECO:0000256" key="1">
    <source>
        <dbReference type="ARBA" id="ARBA00022448"/>
    </source>
</evidence>
<feature type="domain" description="4Fe-4S ferredoxin-type" evidence="13">
    <location>
        <begin position="37"/>
        <end position="66"/>
    </location>
</feature>
<evidence type="ECO:0000256" key="11">
    <source>
        <dbReference type="PIRSR" id="PIRSR000068-1"/>
    </source>
</evidence>
<evidence type="ECO:0000256" key="12">
    <source>
        <dbReference type="SAM" id="MobiDB-lite"/>
    </source>
</evidence>
<evidence type="ECO:0000256" key="5">
    <source>
        <dbReference type="ARBA" id="ARBA00022833"/>
    </source>
</evidence>
<dbReference type="InterPro" id="IPR009157">
    <property type="entry name" value="Fd_Zn-bd"/>
</dbReference>
<organism evidence="14 15">
    <name type="scientific">Candidatus Terraquivivens tikiterensis</name>
    <dbReference type="NCBI Taxonomy" id="1980982"/>
    <lineage>
        <taxon>Archaea</taxon>
        <taxon>Nitrososphaerota</taxon>
        <taxon>Candidatus Wolframiiraptoraceae</taxon>
        <taxon>Candidatus Terraquivivens</taxon>
    </lineage>
</organism>
<dbReference type="InterPro" id="IPR007859">
    <property type="entry name" value="ETF-QO/FixX_C"/>
</dbReference>
<evidence type="ECO:0000313" key="15">
    <source>
        <dbReference type="Proteomes" id="UP000244066"/>
    </source>
</evidence>
<evidence type="ECO:0000256" key="8">
    <source>
        <dbReference type="ARBA" id="ARBA00023014"/>
    </source>
</evidence>
<feature type="domain" description="4Fe-4S ferredoxin-type" evidence="13">
    <location>
        <begin position="75"/>
        <end position="104"/>
    </location>
</feature>